<keyword evidence="1" id="KW-0863">Zinc-finger</keyword>
<dbReference type="RefSeq" id="XP_056688957.1">
    <property type="nucleotide sequence ID" value="XM_056832979.1"/>
</dbReference>
<feature type="compositionally biased region" description="Basic and acidic residues" evidence="2">
    <location>
        <begin position="259"/>
        <end position="268"/>
    </location>
</feature>
<dbReference type="GeneID" id="130463753"/>
<dbReference type="PANTHER" id="PTHR34482:SF36">
    <property type="entry name" value="RETROTRANSPOSON GAG DOMAIN-CONTAINING PROTEIN"/>
    <property type="match status" value="1"/>
</dbReference>
<evidence type="ECO:0000256" key="2">
    <source>
        <dbReference type="SAM" id="MobiDB-lite"/>
    </source>
</evidence>
<gene>
    <name evidence="5" type="primary">LOC130463753</name>
</gene>
<reference evidence="4" key="1">
    <citation type="journal article" date="2021" name="Nat. Commun.">
        <title>Genomic analyses provide insights into spinach domestication and the genetic basis of agronomic traits.</title>
        <authorList>
            <person name="Cai X."/>
            <person name="Sun X."/>
            <person name="Xu C."/>
            <person name="Sun H."/>
            <person name="Wang X."/>
            <person name="Ge C."/>
            <person name="Zhang Z."/>
            <person name="Wang Q."/>
            <person name="Fei Z."/>
            <person name="Jiao C."/>
            <person name="Wang Q."/>
        </authorList>
    </citation>
    <scope>NUCLEOTIDE SEQUENCE [LARGE SCALE GENOMIC DNA]</scope>
    <source>
        <strain evidence="4">cv. Varoflay</strain>
    </source>
</reference>
<dbReference type="Gene3D" id="4.10.60.10">
    <property type="entry name" value="Zinc finger, CCHC-type"/>
    <property type="match status" value="1"/>
</dbReference>
<feature type="region of interest" description="Disordered" evidence="2">
    <location>
        <begin position="335"/>
        <end position="395"/>
    </location>
</feature>
<feature type="compositionally biased region" description="Basic and acidic residues" evidence="2">
    <location>
        <begin position="286"/>
        <end position="295"/>
    </location>
</feature>
<protein>
    <submittedName>
        <fullName evidence="5">Uncharacterized protein isoform X1</fullName>
    </submittedName>
</protein>
<evidence type="ECO:0000256" key="1">
    <source>
        <dbReference type="PROSITE-ProRule" id="PRU00047"/>
    </source>
</evidence>
<dbReference type="Pfam" id="PF03732">
    <property type="entry name" value="Retrotrans_gag"/>
    <property type="match status" value="1"/>
</dbReference>
<dbReference type="InterPro" id="IPR005162">
    <property type="entry name" value="Retrotrans_gag_dom"/>
</dbReference>
<dbReference type="PROSITE" id="PS50158">
    <property type="entry name" value="ZF_CCHC"/>
    <property type="match status" value="1"/>
</dbReference>
<proteinExistence type="predicted"/>
<dbReference type="Pfam" id="PF00098">
    <property type="entry name" value="zf-CCHC"/>
    <property type="match status" value="1"/>
</dbReference>
<evidence type="ECO:0000313" key="4">
    <source>
        <dbReference type="Proteomes" id="UP000813463"/>
    </source>
</evidence>
<evidence type="ECO:0000259" key="3">
    <source>
        <dbReference type="PROSITE" id="PS50158"/>
    </source>
</evidence>
<evidence type="ECO:0000313" key="5">
    <source>
        <dbReference type="RefSeq" id="XP_056688957.1"/>
    </source>
</evidence>
<feature type="domain" description="CCHC-type" evidence="3">
    <location>
        <begin position="324"/>
        <end position="339"/>
    </location>
</feature>
<feature type="region of interest" description="Disordered" evidence="2">
    <location>
        <begin position="259"/>
        <end position="295"/>
    </location>
</feature>
<dbReference type="Proteomes" id="UP000813463">
    <property type="component" value="Chromosome 6"/>
</dbReference>
<name>A0ABM3R005_SPIOL</name>
<dbReference type="SUPFAM" id="SSF57756">
    <property type="entry name" value="Retrovirus zinc finger-like domains"/>
    <property type="match status" value="1"/>
</dbReference>
<feature type="compositionally biased region" description="Basic and acidic residues" evidence="2">
    <location>
        <begin position="352"/>
        <end position="367"/>
    </location>
</feature>
<dbReference type="SMART" id="SM00343">
    <property type="entry name" value="ZnF_C2HC"/>
    <property type="match status" value="2"/>
</dbReference>
<dbReference type="InterPro" id="IPR036875">
    <property type="entry name" value="Znf_CCHC_sf"/>
</dbReference>
<organism evidence="4 5">
    <name type="scientific">Spinacia oleracea</name>
    <name type="common">Spinach</name>
    <dbReference type="NCBI Taxonomy" id="3562"/>
    <lineage>
        <taxon>Eukaryota</taxon>
        <taxon>Viridiplantae</taxon>
        <taxon>Streptophyta</taxon>
        <taxon>Embryophyta</taxon>
        <taxon>Tracheophyta</taxon>
        <taxon>Spermatophyta</taxon>
        <taxon>Magnoliopsida</taxon>
        <taxon>eudicotyledons</taxon>
        <taxon>Gunneridae</taxon>
        <taxon>Pentapetalae</taxon>
        <taxon>Caryophyllales</taxon>
        <taxon>Chenopodiaceae</taxon>
        <taxon>Chenopodioideae</taxon>
        <taxon>Anserineae</taxon>
        <taxon>Spinacia</taxon>
    </lineage>
</organism>
<dbReference type="InterPro" id="IPR001878">
    <property type="entry name" value="Znf_CCHC"/>
</dbReference>
<sequence>MLCRMSTIEAANDINEGAHNDHNVHVNDDTIYEDVAHDDPYDDQPIEDHKERMERLETVSTMLAELIKDSQKQKSTNANENASMFKKFSSLNPPSYDGKPDPVEFEDWINRVDQLFETLQCPKEWRVDFAVFYLTGQASLWWKVNKERKNEPRFGWTELQKLLRDKFYPPSLRKQKEDEFLHLQQGTMSVMEYANKFMELSRFAPELVSTEQSRMNRFERGLHLKYQDRLATQRFTSYQDMVDIAVNVERVVLLREEQNVGDKRKNDNQNHGGAKRPNQGNHNHRRNDSRDQGYNDRASRSVWCAKCGKRNHTESECRAGTKTCYRCGGKDHFVRDCPKPPPTNTGRTTSTNHERNNNNARDNHDPPRLPISGKAYMMGADKEEEDDANADTISI</sequence>
<accession>A0ABM3R005</accession>
<keyword evidence="1" id="KW-0479">Metal-binding</keyword>
<dbReference type="PANTHER" id="PTHR34482">
    <property type="entry name" value="DNA DAMAGE-INDUCIBLE PROTEIN 1-LIKE"/>
    <property type="match status" value="1"/>
</dbReference>
<reference evidence="5" key="2">
    <citation type="submission" date="2025-08" db="UniProtKB">
        <authorList>
            <consortium name="RefSeq"/>
        </authorList>
    </citation>
    <scope>IDENTIFICATION</scope>
    <source>
        <tissue evidence="5">Leaf</tissue>
    </source>
</reference>
<keyword evidence="4" id="KW-1185">Reference proteome</keyword>
<keyword evidence="1" id="KW-0862">Zinc</keyword>